<organism evidence="1 2">
    <name type="scientific">Moellerella wisconsensis</name>
    <dbReference type="NCBI Taxonomy" id="158849"/>
    <lineage>
        <taxon>Bacteria</taxon>
        <taxon>Pseudomonadati</taxon>
        <taxon>Pseudomonadota</taxon>
        <taxon>Gammaproteobacteria</taxon>
        <taxon>Enterobacterales</taxon>
        <taxon>Morganellaceae</taxon>
        <taxon>Moellerella</taxon>
    </lineage>
</organism>
<name>A0ACD3Y7A6_9GAMM</name>
<sequence length="355" mass="40019">MKSLHLFLALCFTLGCPLLVQASCNNTFSEAPQIIIDVSDKLYLNNSVTETYQTLYNGSIYCDYAGLFKQNKIVNISGLESKYLDRNIYLKLNNKNILEIKVLDISKREIILNKEANTYNANQLNTEFIIKISAYDGWVNPSNIYDAHGNNQALINNLIIATDDSDIKVFTRFLKDLWVFITTFRWPIHNGDLFSQSVVIKFNNKETTCKFTNVGTTVTLPEINRTTLLSDNKTGITPFSLDFNCSFTLNNKTSNPIKAYLSSAHLTNDKKIMIDPSHQAAKGVGIGLSYLNNAVVFSSQQGQQEKATLLVNKKEGDKLENNFSLNLQAYYQVYNKNKLSAGQLNTTAIVNLDYF</sequence>
<evidence type="ECO:0000313" key="1">
    <source>
        <dbReference type="EMBL" id="UNH39032.1"/>
    </source>
</evidence>
<dbReference type="EMBL" id="CP093255">
    <property type="protein sequence ID" value="UNH39032.1"/>
    <property type="molecule type" value="Genomic_DNA"/>
</dbReference>
<evidence type="ECO:0000313" key="2">
    <source>
        <dbReference type="Proteomes" id="UP000829420"/>
    </source>
</evidence>
<dbReference type="Proteomes" id="UP000829420">
    <property type="component" value="Chromosome"/>
</dbReference>
<reference evidence="1" key="1">
    <citation type="submission" date="2022-03" db="EMBL/GenBank/DDBJ databases">
        <title>ESBL-producing Moellerella wisconsensis and Escherichia marmotae isolated from wild game meat.</title>
        <authorList>
            <person name="Biggel M."/>
        </authorList>
    </citation>
    <scope>NUCLEOTIDE SEQUENCE</scope>
    <source>
        <strain evidence="1">W1</strain>
    </source>
</reference>
<proteinExistence type="predicted"/>
<keyword evidence="2" id="KW-1185">Reference proteome</keyword>
<accession>A0ACD3Y7A6</accession>
<protein>
    <submittedName>
        <fullName evidence="1">Fimbrial protein</fullName>
    </submittedName>
</protein>
<gene>
    <name evidence="1" type="ORF">MNY70_00645</name>
</gene>